<dbReference type="RefSeq" id="WP_123648194.1">
    <property type="nucleotide sequence ID" value="NZ_RCTY01000036.1"/>
</dbReference>
<keyword evidence="1" id="KW-1133">Transmembrane helix</keyword>
<sequence length="332" mass="35920">MNITTLPPSRDYPDSAEGWLARLLSPDCDSGDFAAFEDWVALSPAHAVAYAEAERLHAMAREARAERAPAALPAAPSARIGAASMRPRRRAAPALAWAAAVVVALASALGGWMALRPAPPLRYATAVGERLTLDLADGSTLTLDTGTALEVALQRSQRQIRLLHGRMQANVAHDRDRPFIVASGDGSVRAVGTVFQVENRDGRTEVRLLEGRVVVATRQAPRALELAPLQRIGYGADGRLGAAETIDRAEAEGWTRGRLVFKERRLGDLLAEVNRYSRDRLILAEPELGEVRISGAFAADDRPALIAALQRGWGLRAKRTGADETTLYRQQD</sequence>
<reference evidence="4 5" key="1">
    <citation type="submission" date="2018-10" db="EMBL/GenBank/DDBJ databases">
        <title>The genome of Lysobacter enzymogenes OH11.</title>
        <authorList>
            <person name="Liu F."/>
            <person name="Zhao Y."/>
            <person name="Qian G."/>
            <person name="Chen Y."/>
            <person name="Xu H."/>
        </authorList>
    </citation>
    <scope>NUCLEOTIDE SEQUENCE [LARGE SCALE GENOMIC DNA]</scope>
    <source>
        <strain evidence="4 5">OH11</strain>
    </source>
</reference>
<dbReference type="PIRSF" id="PIRSF018266">
    <property type="entry name" value="FecR"/>
    <property type="match status" value="1"/>
</dbReference>
<keyword evidence="1" id="KW-0472">Membrane</keyword>
<feature type="domain" description="FecR protein" evidence="2">
    <location>
        <begin position="122"/>
        <end position="213"/>
    </location>
</feature>
<dbReference type="AlphaFoldDB" id="A0A3N2RFQ0"/>
<feature type="domain" description="FecR N-terminal" evidence="3">
    <location>
        <begin position="18"/>
        <end position="56"/>
    </location>
</feature>
<proteinExistence type="predicted"/>
<dbReference type="Pfam" id="PF04773">
    <property type="entry name" value="FecR"/>
    <property type="match status" value="1"/>
</dbReference>
<evidence type="ECO:0000313" key="5">
    <source>
        <dbReference type="Proteomes" id="UP000275910"/>
    </source>
</evidence>
<evidence type="ECO:0000256" key="1">
    <source>
        <dbReference type="SAM" id="Phobius"/>
    </source>
</evidence>
<organism evidence="4 5">
    <name type="scientific">Lysobacter enzymogenes</name>
    <dbReference type="NCBI Taxonomy" id="69"/>
    <lineage>
        <taxon>Bacteria</taxon>
        <taxon>Pseudomonadati</taxon>
        <taxon>Pseudomonadota</taxon>
        <taxon>Gammaproteobacteria</taxon>
        <taxon>Lysobacterales</taxon>
        <taxon>Lysobacteraceae</taxon>
        <taxon>Lysobacter</taxon>
    </lineage>
</organism>
<evidence type="ECO:0000313" key="4">
    <source>
        <dbReference type="EMBL" id="ROU06271.1"/>
    </source>
</evidence>
<evidence type="ECO:0000259" key="3">
    <source>
        <dbReference type="Pfam" id="PF16220"/>
    </source>
</evidence>
<protein>
    <submittedName>
        <fullName evidence="4">DUF4880 domain-containing protein</fullName>
    </submittedName>
</protein>
<dbReference type="InterPro" id="IPR032623">
    <property type="entry name" value="FecR_N"/>
</dbReference>
<accession>A0A3N2RFQ0</accession>
<dbReference type="GO" id="GO:0016989">
    <property type="term" value="F:sigma factor antagonist activity"/>
    <property type="evidence" value="ECO:0007669"/>
    <property type="project" value="TreeGrafter"/>
</dbReference>
<gene>
    <name evidence="4" type="ORF">D9T17_15125</name>
</gene>
<comment type="caution">
    <text evidence="4">The sequence shown here is derived from an EMBL/GenBank/DDBJ whole genome shotgun (WGS) entry which is preliminary data.</text>
</comment>
<dbReference type="Pfam" id="PF16220">
    <property type="entry name" value="DUF4880"/>
    <property type="match status" value="1"/>
</dbReference>
<dbReference type="InterPro" id="IPR012373">
    <property type="entry name" value="Ferrdict_sens_TM"/>
</dbReference>
<dbReference type="EMBL" id="RCTY01000036">
    <property type="protein sequence ID" value="ROU06271.1"/>
    <property type="molecule type" value="Genomic_DNA"/>
</dbReference>
<evidence type="ECO:0000259" key="2">
    <source>
        <dbReference type="Pfam" id="PF04773"/>
    </source>
</evidence>
<dbReference type="Proteomes" id="UP000275910">
    <property type="component" value="Unassembled WGS sequence"/>
</dbReference>
<dbReference type="PANTHER" id="PTHR30273">
    <property type="entry name" value="PERIPLASMIC SIGNAL SENSOR AND SIGMA FACTOR ACTIVATOR FECR-RELATED"/>
    <property type="match status" value="1"/>
</dbReference>
<dbReference type="InterPro" id="IPR006860">
    <property type="entry name" value="FecR"/>
</dbReference>
<feature type="transmembrane region" description="Helical" evidence="1">
    <location>
        <begin position="94"/>
        <end position="115"/>
    </location>
</feature>
<dbReference type="PANTHER" id="PTHR30273:SF2">
    <property type="entry name" value="PROTEIN FECR"/>
    <property type="match status" value="1"/>
</dbReference>
<dbReference type="Gene3D" id="2.60.120.1440">
    <property type="match status" value="1"/>
</dbReference>
<name>A0A3N2RFQ0_LYSEN</name>
<keyword evidence="1" id="KW-0812">Transmembrane</keyword>